<reference evidence="3 4" key="1">
    <citation type="submission" date="2016-02" db="EMBL/GenBank/DDBJ databases">
        <authorList>
            <person name="Alioto T."/>
            <person name="Alioto T."/>
        </authorList>
    </citation>
    <scope>NUCLEOTIDE SEQUENCE [LARGE SCALE GENOMIC DNA]</scope>
    <source>
        <strain evidence="3 4">NR010</strain>
    </source>
</reference>
<comment type="caution">
    <text evidence="3">The sequence shown here is derived from an EMBL/GenBank/DDBJ whole genome shotgun (WGS) entry which is preliminary data.</text>
</comment>
<keyword evidence="1" id="KW-0472">Membrane</keyword>
<dbReference type="CDD" id="cd00118">
    <property type="entry name" value="LysM"/>
    <property type="match status" value="1"/>
</dbReference>
<dbReference type="Proteomes" id="UP000259221">
    <property type="component" value="Unassembled WGS sequence"/>
</dbReference>
<proteinExistence type="predicted"/>
<keyword evidence="1" id="KW-0812">Transmembrane</keyword>
<evidence type="ECO:0000259" key="2">
    <source>
        <dbReference type="PROSITE" id="PS51782"/>
    </source>
</evidence>
<gene>
    <name evidence="3" type="ORF">AXE77_00130</name>
</gene>
<organism evidence="3 4">
    <name type="scientific">Gardnerella vaginalis</name>
    <dbReference type="NCBI Taxonomy" id="2702"/>
    <lineage>
        <taxon>Bacteria</taxon>
        <taxon>Bacillati</taxon>
        <taxon>Actinomycetota</taxon>
        <taxon>Actinomycetes</taxon>
        <taxon>Bifidobacteriales</taxon>
        <taxon>Bifidobacteriaceae</taxon>
        <taxon>Gardnerella</taxon>
    </lineage>
</organism>
<feature type="transmembrane region" description="Helical" evidence="1">
    <location>
        <begin position="36"/>
        <end position="56"/>
    </location>
</feature>
<protein>
    <recommendedName>
        <fullName evidence="2">LysM domain-containing protein</fullName>
    </recommendedName>
</protein>
<dbReference type="InterPro" id="IPR036779">
    <property type="entry name" value="LysM_dom_sf"/>
</dbReference>
<dbReference type="PROSITE" id="PS51782">
    <property type="entry name" value="LYSM"/>
    <property type="match status" value="1"/>
</dbReference>
<evidence type="ECO:0000313" key="4">
    <source>
        <dbReference type="Proteomes" id="UP000259221"/>
    </source>
</evidence>
<dbReference type="OrthoDB" id="5084290at2"/>
<dbReference type="AlphaFoldDB" id="A0A3E1J0U8"/>
<evidence type="ECO:0000313" key="3">
    <source>
        <dbReference type="EMBL" id="RFD79983.1"/>
    </source>
</evidence>
<feature type="domain" description="LysM" evidence="2">
    <location>
        <begin position="70"/>
        <end position="120"/>
    </location>
</feature>
<evidence type="ECO:0000256" key="1">
    <source>
        <dbReference type="SAM" id="Phobius"/>
    </source>
</evidence>
<dbReference type="EMBL" id="LRTV01000001">
    <property type="protein sequence ID" value="RFD79983.1"/>
    <property type="molecule type" value="Genomic_DNA"/>
</dbReference>
<dbReference type="SMART" id="SM00257">
    <property type="entry name" value="LysM"/>
    <property type="match status" value="1"/>
</dbReference>
<accession>A0A3E1J0U8</accession>
<sequence>MNVLLQNSYRTRINVHRQTSRATTRSRRVVSKSRRATVLFCIFVLFTAAFVLYTLMIPRTAVSAIPEKFVTYTVRPGDTLWNYATSITPKNGNVSDSVDKLVALNHLSSEDLQIGQSINVPVINVQ</sequence>
<dbReference type="SUPFAM" id="SSF54106">
    <property type="entry name" value="LysM domain"/>
    <property type="match status" value="1"/>
</dbReference>
<dbReference type="Pfam" id="PF01476">
    <property type="entry name" value="LysM"/>
    <property type="match status" value="1"/>
</dbReference>
<dbReference type="InterPro" id="IPR018392">
    <property type="entry name" value="LysM"/>
</dbReference>
<name>A0A3E1J0U8_GARVA</name>
<dbReference type="Gene3D" id="3.10.350.10">
    <property type="entry name" value="LysM domain"/>
    <property type="match status" value="1"/>
</dbReference>
<keyword evidence="1" id="KW-1133">Transmembrane helix</keyword>